<comment type="caution">
    <text evidence="1">The sequence shown here is derived from an EMBL/GenBank/DDBJ whole genome shotgun (WGS) entry which is preliminary data.</text>
</comment>
<name>A0AAD7EDY5_9AGAR</name>
<proteinExistence type="predicted"/>
<organism evidence="1 2">
    <name type="scientific">Mycena albidolilacea</name>
    <dbReference type="NCBI Taxonomy" id="1033008"/>
    <lineage>
        <taxon>Eukaryota</taxon>
        <taxon>Fungi</taxon>
        <taxon>Dikarya</taxon>
        <taxon>Basidiomycota</taxon>
        <taxon>Agaricomycotina</taxon>
        <taxon>Agaricomycetes</taxon>
        <taxon>Agaricomycetidae</taxon>
        <taxon>Agaricales</taxon>
        <taxon>Marasmiineae</taxon>
        <taxon>Mycenaceae</taxon>
        <taxon>Mycena</taxon>
    </lineage>
</organism>
<evidence type="ECO:0000313" key="2">
    <source>
        <dbReference type="Proteomes" id="UP001218218"/>
    </source>
</evidence>
<dbReference type="AlphaFoldDB" id="A0AAD7EDY5"/>
<accession>A0AAD7EDY5</accession>
<keyword evidence="2" id="KW-1185">Reference proteome</keyword>
<dbReference type="EMBL" id="JARIHO010000065">
    <property type="protein sequence ID" value="KAJ7314819.1"/>
    <property type="molecule type" value="Genomic_DNA"/>
</dbReference>
<gene>
    <name evidence="1" type="ORF">DFH08DRAFT_821148</name>
</gene>
<protein>
    <submittedName>
        <fullName evidence="1">Uncharacterized protein</fullName>
    </submittedName>
</protein>
<dbReference type="Proteomes" id="UP001218218">
    <property type="component" value="Unassembled WGS sequence"/>
</dbReference>
<sequence>MSGRLIGLFSPNIPKMPPVPSRTSAARHLACARYCEKKKEELAEKSPLRLLPGLSTNRQSQWANTQSKLYSTTSCKPIQERWKDGTWWWEEHGMNDMASEPNPKQGYTKLVPHIHRRARYIQNKHNTLHECIVFGVKDNTYFFGIIYRPSVKPRVAEGTQSL</sequence>
<evidence type="ECO:0000313" key="1">
    <source>
        <dbReference type="EMBL" id="KAJ7314819.1"/>
    </source>
</evidence>
<reference evidence="1" key="1">
    <citation type="submission" date="2023-03" db="EMBL/GenBank/DDBJ databases">
        <title>Massive genome expansion in bonnet fungi (Mycena s.s.) driven by repeated elements and novel gene families across ecological guilds.</title>
        <authorList>
            <consortium name="Lawrence Berkeley National Laboratory"/>
            <person name="Harder C.B."/>
            <person name="Miyauchi S."/>
            <person name="Viragh M."/>
            <person name="Kuo A."/>
            <person name="Thoen E."/>
            <person name="Andreopoulos B."/>
            <person name="Lu D."/>
            <person name="Skrede I."/>
            <person name="Drula E."/>
            <person name="Henrissat B."/>
            <person name="Morin E."/>
            <person name="Kohler A."/>
            <person name="Barry K."/>
            <person name="LaButti K."/>
            <person name="Morin E."/>
            <person name="Salamov A."/>
            <person name="Lipzen A."/>
            <person name="Mereny Z."/>
            <person name="Hegedus B."/>
            <person name="Baldrian P."/>
            <person name="Stursova M."/>
            <person name="Weitz H."/>
            <person name="Taylor A."/>
            <person name="Grigoriev I.V."/>
            <person name="Nagy L.G."/>
            <person name="Martin F."/>
            <person name="Kauserud H."/>
        </authorList>
    </citation>
    <scope>NUCLEOTIDE SEQUENCE</scope>
    <source>
        <strain evidence="1">CBHHK002</strain>
    </source>
</reference>